<dbReference type="Pfam" id="PF19867">
    <property type="entry name" value="DUF6340"/>
    <property type="match status" value="1"/>
</dbReference>
<dbReference type="KEGG" id="anf:AQPE_4965"/>
<dbReference type="EMBL" id="AP018694">
    <property type="protein sequence ID" value="BBE20771.1"/>
    <property type="molecule type" value="Genomic_DNA"/>
</dbReference>
<proteinExistence type="predicted"/>
<evidence type="ECO:0000313" key="1">
    <source>
        <dbReference type="EMBL" id="BBE20771.1"/>
    </source>
</evidence>
<protein>
    <submittedName>
        <fullName evidence="1">Uncharacterized protein</fullName>
    </submittedName>
</protein>
<name>A0A5K7SGP5_9BACT</name>
<accession>A0A5K7SGP5</accession>
<reference evidence="1" key="1">
    <citation type="journal article" date="2020" name="Int. J. Syst. Evol. Microbiol.">
        <title>Aquipluma nitroreducens gen. nov. sp. nov., a novel facultatively anaerobic bacterium isolated from a freshwater lake.</title>
        <authorList>
            <person name="Watanabe M."/>
            <person name="Kojima H."/>
            <person name="Fukui M."/>
        </authorList>
    </citation>
    <scope>NUCLEOTIDE SEQUENCE</scope>
    <source>
        <strain evidence="1">MeG22</strain>
    </source>
</reference>
<dbReference type="InterPro" id="IPR045921">
    <property type="entry name" value="DUF6340"/>
</dbReference>
<keyword evidence="2" id="KW-1185">Reference proteome</keyword>
<organism evidence="1 2">
    <name type="scientific">Aquipluma nitroreducens</name>
    <dbReference type="NCBI Taxonomy" id="2010828"/>
    <lineage>
        <taxon>Bacteria</taxon>
        <taxon>Pseudomonadati</taxon>
        <taxon>Bacteroidota</taxon>
        <taxon>Bacteroidia</taxon>
        <taxon>Marinilabiliales</taxon>
        <taxon>Prolixibacteraceae</taxon>
        <taxon>Aquipluma</taxon>
    </lineage>
</organism>
<dbReference type="Proteomes" id="UP001193389">
    <property type="component" value="Chromosome"/>
</dbReference>
<dbReference type="AlphaFoldDB" id="A0A5K7SGP5"/>
<sequence>MNSQFQNHREDSLQMYFYRKGFQLSNVVLDSAASDTTIRALAALMFESGRYDVVVPLERNFKRTLSYDIIPDTLSQSQVREICTNFNTDALMVLERFSTKAMADYSAEKFLDGNSGNVYSYNATLDLKYDAFFRIYKPGRNTLVKEIALSDTIYWESADYTLEGLFSKLPSVKQALINAGIKVALDVDSKLSPTWIPEKRGYFLFKSKDDQGKKFMNENNYKEAGQYWTEMAQSTNKKIRSKAEYNLALINELNGDIDKAIEFGLKSFYSFYRFQTQTYLKKLEARKLALQKTD</sequence>
<evidence type="ECO:0000313" key="2">
    <source>
        <dbReference type="Proteomes" id="UP001193389"/>
    </source>
</evidence>
<gene>
    <name evidence="1" type="ORF">AQPE_4965</name>
</gene>